<feature type="domain" description="C2H2-type" evidence="2">
    <location>
        <begin position="38"/>
        <end position="66"/>
    </location>
</feature>
<keyword evidence="3" id="KW-1185">Reference proteome</keyword>
<dbReference type="InterPro" id="IPR036236">
    <property type="entry name" value="Znf_C2H2_sf"/>
</dbReference>
<sequence length="176" mass="19795">GRRVRRFACGRAGCARRFACARAAAAHARVAHDGERAHGCARCGAALASRSSLAKHERTVHRGQRPPPAHVCHTCGRAFRGKSVLVNHERTHTGEKPFECKQCGRKFTQKTAMRTHINLVHLKIRRQAKVKPETPLEVREPKIDLFTKEDQPLEFESWNRPQMAPCDVYFQVTAGP</sequence>
<dbReference type="InterPro" id="IPR013087">
    <property type="entry name" value="Znf_C2H2_type"/>
</dbReference>
<feature type="domain" description="C2H2-type" evidence="2">
    <location>
        <begin position="70"/>
        <end position="97"/>
    </location>
</feature>
<keyword evidence="1" id="KW-0863">Zinc-finger</keyword>
<name>A0ABM3M9N2_GALME</name>
<dbReference type="PROSITE" id="PS50157">
    <property type="entry name" value="ZINC_FINGER_C2H2_2"/>
    <property type="match status" value="4"/>
</dbReference>
<reference evidence="4" key="1">
    <citation type="submission" date="2025-08" db="UniProtKB">
        <authorList>
            <consortium name="RefSeq"/>
        </authorList>
    </citation>
    <scope>IDENTIFICATION</scope>
    <source>
        <tissue evidence="4">Whole larvae</tissue>
    </source>
</reference>
<protein>
    <submittedName>
        <fullName evidence="4">Zinc finger protein 764-like</fullName>
    </submittedName>
</protein>
<evidence type="ECO:0000259" key="2">
    <source>
        <dbReference type="PROSITE" id="PS50157"/>
    </source>
</evidence>
<feature type="domain" description="C2H2-type" evidence="2">
    <location>
        <begin position="98"/>
        <end position="126"/>
    </location>
</feature>
<dbReference type="PANTHER" id="PTHR16515">
    <property type="entry name" value="PR DOMAIN ZINC FINGER PROTEIN"/>
    <property type="match status" value="1"/>
</dbReference>
<evidence type="ECO:0000313" key="3">
    <source>
        <dbReference type="Proteomes" id="UP001652740"/>
    </source>
</evidence>
<dbReference type="SMART" id="SM00355">
    <property type="entry name" value="ZnF_C2H2"/>
    <property type="match status" value="4"/>
</dbReference>
<dbReference type="Pfam" id="PF00096">
    <property type="entry name" value="zf-C2H2"/>
    <property type="match status" value="2"/>
</dbReference>
<dbReference type="GeneID" id="116413332"/>
<dbReference type="Proteomes" id="UP001652740">
    <property type="component" value="Unplaced"/>
</dbReference>
<dbReference type="PANTHER" id="PTHR16515:SF62">
    <property type="entry name" value="ZINC FINGER PROTEIN 883-LIKE"/>
    <property type="match status" value="1"/>
</dbReference>
<feature type="non-terminal residue" evidence="4">
    <location>
        <position position="1"/>
    </location>
</feature>
<evidence type="ECO:0000313" key="4">
    <source>
        <dbReference type="RefSeq" id="XP_052748153.1"/>
    </source>
</evidence>
<dbReference type="InterPro" id="IPR050331">
    <property type="entry name" value="Zinc_finger"/>
</dbReference>
<feature type="domain" description="C2H2-type" evidence="2">
    <location>
        <begin position="7"/>
        <end position="37"/>
    </location>
</feature>
<keyword evidence="1" id="KW-0862">Zinc</keyword>
<dbReference type="Gene3D" id="3.30.160.60">
    <property type="entry name" value="Classic Zinc Finger"/>
    <property type="match status" value="3"/>
</dbReference>
<dbReference type="SUPFAM" id="SSF57667">
    <property type="entry name" value="beta-beta-alpha zinc fingers"/>
    <property type="match status" value="2"/>
</dbReference>
<dbReference type="RefSeq" id="XP_052748153.1">
    <property type="nucleotide sequence ID" value="XM_052892193.1"/>
</dbReference>
<organism evidence="3 4">
    <name type="scientific">Galleria mellonella</name>
    <name type="common">Greater wax moth</name>
    <dbReference type="NCBI Taxonomy" id="7137"/>
    <lineage>
        <taxon>Eukaryota</taxon>
        <taxon>Metazoa</taxon>
        <taxon>Ecdysozoa</taxon>
        <taxon>Arthropoda</taxon>
        <taxon>Hexapoda</taxon>
        <taxon>Insecta</taxon>
        <taxon>Pterygota</taxon>
        <taxon>Neoptera</taxon>
        <taxon>Endopterygota</taxon>
        <taxon>Lepidoptera</taxon>
        <taxon>Glossata</taxon>
        <taxon>Ditrysia</taxon>
        <taxon>Pyraloidea</taxon>
        <taxon>Pyralidae</taxon>
        <taxon>Galleriinae</taxon>
        <taxon>Galleria</taxon>
    </lineage>
</organism>
<gene>
    <name evidence="4" type="primary">LOC116413332</name>
</gene>
<accession>A0ABM3M9N2</accession>
<proteinExistence type="predicted"/>
<keyword evidence="1" id="KW-0479">Metal-binding</keyword>
<dbReference type="PROSITE" id="PS00028">
    <property type="entry name" value="ZINC_FINGER_C2H2_1"/>
    <property type="match status" value="4"/>
</dbReference>
<evidence type="ECO:0000256" key="1">
    <source>
        <dbReference type="PROSITE-ProRule" id="PRU00042"/>
    </source>
</evidence>